<dbReference type="EMBL" id="CP060202">
    <property type="protein sequence ID" value="QNH63493.1"/>
    <property type="molecule type" value="Genomic_DNA"/>
</dbReference>
<keyword evidence="2" id="KW-1185">Reference proteome</keyword>
<sequence>MPATHPGRPADLPDECYLRALGHLTFLAMSIDTYSFLQHTTEAEKTTVYLHTDDDTVTSCEALLIAQTKYQKLFITLEPKRRYLTHTQVPGEEELEIDFLRDYEEVEALMEDAGLDGIHDGEQGILYHNLLFLLMNP</sequence>
<reference evidence="1 2" key="1">
    <citation type="submission" date="2020-08" db="EMBL/GenBank/DDBJ databases">
        <title>Hymenobacter sp. S2-20-2 genome sequencing.</title>
        <authorList>
            <person name="Jin L."/>
        </authorList>
    </citation>
    <scope>NUCLEOTIDE SEQUENCE [LARGE SCALE GENOMIC DNA]</scope>
    <source>
        <strain evidence="1 2">S2-20-2</strain>
    </source>
</reference>
<dbReference type="AlphaFoldDB" id="A0A7G7WAV0"/>
<protein>
    <submittedName>
        <fullName evidence="1">Uncharacterized protein</fullName>
    </submittedName>
</protein>
<name>A0A7G7WAV0_9BACT</name>
<dbReference type="RefSeq" id="WP_185889370.1">
    <property type="nucleotide sequence ID" value="NZ_CP060202.1"/>
</dbReference>
<dbReference type="KEGG" id="hsk:H4317_06785"/>
<evidence type="ECO:0000313" key="2">
    <source>
        <dbReference type="Proteomes" id="UP000515489"/>
    </source>
</evidence>
<evidence type="ECO:0000313" key="1">
    <source>
        <dbReference type="EMBL" id="QNH63493.1"/>
    </source>
</evidence>
<proteinExistence type="predicted"/>
<organism evidence="1 2">
    <name type="scientific">Hymenobacter sediminicola</name>
    <dbReference type="NCBI Taxonomy" id="2761579"/>
    <lineage>
        <taxon>Bacteria</taxon>
        <taxon>Pseudomonadati</taxon>
        <taxon>Bacteroidota</taxon>
        <taxon>Cytophagia</taxon>
        <taxon>Cytophagales</taxon>
        <taxon>Hymenobacteraceae</taxon>
        <taxon>Hymenobacter</taxon>
    </lineage>
</organism>
<accession>A0A7G7WAV0</accession>
<dbReference type="Proteomes" id="UP000515489">
    <property type="component" value="Chromosome"/>
</dbReference>
<gene>
    <name evidence="1" type="ORF">H4317_06785</name>
</gene>